<proteinExistence type="predicted"/>
<evidence type="ECO:0000313" key="2">
    <source>
        <dbReference type="Proteomes" id="UP000521199"/>
    </source>
</evidence>
<reference evidence="1 2" key="1">
    <citation type="submission" date="2020-08" db="EMBL/GenBank/DDBJ databases">
        <title>Genomic Encyclopedia of Type Strains, Phase IV (KMG-IV): sequencing the most valuable type-strain genomes for metagenomic binning, comparative biology and taxonomic classification.</title>
        <authorList>
            <person name="Goeker M."/>
        </authorList>
    </citation>
    <scope>NUCLEOTIDE SEQUENCE [LARGE SCALE GENOMIC DNA]</scope>
    <source>
        <strain evidence="1 2">DSM 24163</strain>
    </source>
</reference>
<protein>
    <recommendedName>
        <fullName evidence="3">ATP-binding protein</fullName>
    </recommendedName>
</protein>
<gene>
    <name evidence="1" type="ORF">HNQ52_000602</name>
</gene>
<dbReference type="EMBL" id="JACHHP010000001">
    <property type="protein sequence ID" value="MBB5207086.1"/>
    <property type="molecule type" value="Genomic_DNA"/>
</dbReference>
<dbReference type="RefSeq" id="WP_183959600.1">
    <property type="nucleotide sequence ID" value="NZ_JACHHP010000001.1"/>
</dbReference>
<dbReference type="Proteomes" id="UP000521199">
    <property type="component" value="Unassembled WGS sequence"/>
</dbReference>
<accession>A0A7W8D371</accession>
<keyword evidence="2" id="KW-1185">Reference proteome</keyword>
<organism evidence="1 2">
    <name type="scientific">Chiayiivirga flava</name>
    <dbReference type="NCBI Taxonomy" id="659595"/>
    <lineage>
        <taxon>Bacteria</taxon>
        <taxon>Pseudomonadati</taxon>
        <taxon>Pseudomonadota</taxon>
        <taxon>Gammaproteobacteria</taxon>
        <taxon>Lysobacterales</taxon>
        <taxon>Lysobacteraceae</taxon>
        <taxon>Chiayiivirga</taxon>
    </lineage>
</organism>
<sequence>MNLRRNLARHGFESNDDYEFPLRCLFDADVPHLRVLHVDGSGGRRKTAFANALAHALDYPHVLYHDFSRDDIVPAPQPVLLDDGSLGTPEPGLTAFERVVTEACAYSEGARTILILDQLQAADFEDHIRLYQFASTREWMHSAGTVLANRRHLLLVLMSEQPIYHSLAHISYRVWTDAQRAFLDYRPEEYGLGPDAQPLFAALGAVFEAASTSPTPSEFARLLDDLLHRVRSEDQLRQALFGWTEGVDRMRLYAPDVTPTLRAAIDALTRYLGHDEVELGEPDATGPQSTTASS</sequence>
<evidence type="ECO:0008006" key="3">
    <source>
        <dbReference type="Google" id="ProtNLM"/>
    </source>
</evidence>
<evidence type="ECO:0000313" key="1">
    <source>
        <dbReference type="EMBL" id="MBB5207086.1"/>
    </source>
</evidence>
<comment type="caution">
    <text evidence="1">The sequence shown here is derived from an EMBL/GenBank/DDBJ whole genome shotgun (WGS) entry which is preliminary data.</text>
</comment>
<name>A0A7W8D371_9GAMM</name>
<dbReference type="AlphaFoldDB" id="A0A7W8D371"/>